<organism evidence="1 2">
    <name type="scientific">Zymoseptoria tritici ST99CH_1E4</name>
    <dbReference type="NCBI Taxonomy" id="1276532"/>
    <lineage>
        <taxon>Eukaryota</taxon>
        <taxon>Fungi</taxon>
        <taxon>Dikarya</taxon>
        <taxon>Ascomycota</taxon>
        <taxon>Pezizomycotina</taxon>
        <taxon>Dothideomycetes</taxon>
        <taxon>Dothideomycetidae</taxon>
        <taxon>Mycosphaerellales</taxon>
        <taxon>Mycosphaerellaceae</taxon>
        <taxon>Zymoseptoria</taxon>
    </lineage>
</organism>
<reference evidence="2" key="1">
    <citation type="submission" date="2017-05" db="EMBL/GenBank/DDBJ databases">
        <authorList>
            <person name="Song R."/>
            <person name="Chenine A.L."/>
            <person name="Ruprecht R.M."/>
        </authorList>
    </citation>
    <scope>NUCLEOTIDE SEQUENCE [LARGE SCALE GENOMIC DNA]</scope>
</reference>
<gene>
    <name evidence="1" type="ORF">ZT1E4_G6596</name>
</gene>
<dbReference type="Proteomes" id="UP000245764">
    <property type="component" value="Chromosome 6"/>
</dbReference>
<name>A0A2H1GIV3_ZYMTR</name>
<accession>A0A2H1GIV3</accession>
<sequence length="278" mass="31557">MSHLREYSPDEQDPDLAFDFGYVWVDIDTPWDEDTVTYEMCPHQASHEVGKTVQTMLTQQYRYMGSQSLRSIVDATVTTLRDSIIANHPARLARRKRTAFLKLTPAGVRKFDIRVMIYEFALARPLQHINDREDCADPPPAVLKVSRTIRAETMPILGQLNSLIATTSFAASAMCARNWLGHLGKQSGGHLKNFAVVVTGKRISRPPYGHISIMRNMARLTSLAEEWGRHHRDGIRKEVLETLGLLDFGIPLDVFQLHFDPGYRAGPDWPMWELMGRG</sequence>
<evidence type="ECO:0000313" key="1">
    <source>
        <dbReference type="EMBL" id="SMR53481.1"/>
    </source>
</evidence>
<proteinExistence type="predicted"/>
<protein>
    <submittedName>
        <fullName evidence="1">Uncharacterized protein</fullName>
    </submittedName>
</protein>
<dbReference type="AlphaFoldDB" id="A0A2H1GIV3"/>
<evidence type="ECO:0000313" key="2">
    <source>
        <dbReference type="Proteomes" id="UP000245764"/>
    </source>
</evidence>
<dbReference type="EMBL" id="LT854258">
    <property type="protein sequence ID" value="SMR53481.1"/>
    <property type="molecule type" value="Genomic_DNA"/>
</dbReference>